<proteinExistence type="predicted"/>
<feature type="region of interest" description="Disordered" evidence="1">
    <location>
        <begin position="1"/>
        <end position="31"/>
    </location>
</feature>
<accession>A0A1M5SFE1</accession>
<feature type="region of interest" description="Disordered" evidence="1">
    <location>
        <begin position="38"/>
        <end position="57"/>
    </location>
</feature>
<dbReference type="STRING" id="1121409.SAMN02745124_00325"/>
<evidence type="ECO:0000313" key="2">
    <source>
        <dbReference type="EMBL" id="SHH37317.1"/>
    </source>
</evidence>
<gene>
    <name evidence="2" type="ORF">SAMN02745124_00325</name>
</gene>
<keyword evidence="3" id="KW-1185">Reference proteome</keyword>
<dbReference type="EMBL" id="FQXS01000001">
    <property type="protein sequence ID" value="SHH37317.1"/>
    <property type="molecule type" value="Genomic_DNA"/>
</dbReference>
<sequence>MGWYTDYDDGTRDSCGLTREQREAQEEMQREHLVELQIEQSERLVHGDSGSSDNDDW</sequence>
<protein>
    <submittedName>
        <fullName evidence="2">Uncharacterized protein</fullName>
    </submittedName>
</protein>
<feature type="compositionally biased region" description="Basic and acidic residues" evidence="1">
    <location>
        <begin position="19"/>
        <end position="31"/>
    </location>
</feature>
<dbReference type="AlphaFoldDB" id="A0A1M5SFE1"/>
<evidence type="ECO:0000256" key="1">
    <source>
        <dbReference type="SAM" id="MobiDB-lite"/>
    </source>
</evidence>
<evidence type="ECO:0000313" key="3">
    <source>
        <dbReference type="Proteomes" id="UP000184139"/>
    </source>
</evidence>
<dbReference type="Proteomes" id="UP000184139">
    <property type="component" value="Unassembled WGS sequence"/>
</dbReference>
<name>A0A1M5SFE1_9BACT</name>
<reference evidence="2 3" key="1">
    <citation type="submission" date="2016-11" db="EMBL/GenBank/DDBJ databases">
        <authorList>
            <person name="Jaros S."/>
            <person name="Januszkiewicz K."/>
            <person name="Wedrychowicz H."/>
        </authorList>
    </citation>
    <scope>NUCLEOTIDE SEQUENCE [LARGE SCALE GENOMIC DNA]</scope>
    <source>
        <strain evidence="2 3">DSM 9705</strain>
    </source>
</reference>
<organism evidence="2 3">
    <name type="scientific">Desulfofustis glycolicus DSM 9705</name>
    <dbReference type="NCBI Taxonomy" id="1121409"/>
    <lineage>
        <taxon>Bacteria</taxon>
        <taxon>Pseudomonadati</taxon>
        <taxon>Thermodesulfobacteriota</taxon>
        <taxon>Desulfobulbia</taxon>
        <taxon>Desulfobulbales</taxon>
        <taxon>Desulfocapsaceae</taxon>
        <taxon>Desulfofustis</taxon>
    </lineage>
</organism>
<dbReference type="RefSeq" id="WP_153307069.1">
    <property type="nucleotide sequence ID" value="NZ_FQXS01000001.1"/>
</dbReference>